<keyword evidence="1" id="KW-0812">Transmembrane</keyword>
<dbReference type="Pfam" id="PF05656">
    <property type="entry name" value="DUF805"/>
    <property type="match status" value="1"/>
</dbReference>
<name>A0A5J4T2S6_9ZZZZ</name>
<dbReference type="PANTHER" id="PTHR34980:SF2">
    <property type="entry name" value="INNER MEMBRANE PROTEIN YHAH-RELATED"/>
    <property type="match status" value="1"/>
</dbReference>
<feature type="transmembrane region" description="Helical" evidence="1">
    <location>
        <begin position="87"/>
        <end position="107"/>
    </location>
</feature>
<gene>
    <name evidence="2" type="ORF">EZS27_000870</name>
</gene>
<sequence length="123" mass="14067">MKWFLKCLRNYFVFKGRASRTEYWMFYLISTILLYSIGILWIICERLFGGFFNDLFGGILILSIIGILIPSFSVAVRRFHDTGKSGWWIWVVLIPTIGAICALCILITKGDKGDNKYGSDPKG</sequence>
<organism evidence="2">
    <name type="scientific">termite gut metagenome</name>
    <dbReference type="NCBI Taxonomy" id="433724"/>
    <lineage>
        <taxon>unclassified sequences</taxon>
        <taxon>metagenomes</taxon>
        <taxon>organismal metagenomes</taxon>
    </lineage>
</organism>
<dbReference type="GO" id="GO:0005886">
    <property type="term" value="C:plasma membrane"/>
    <property type="evidence" value="ECO:0007669"/>
    <property type="project" value="TreeGrafter"/>
</dbReference>
<feature type="transmembrane region" description="Helical" evidence="1">
    <location>
        <begin position="55"/>
        <end position="75"/>
    </location>
</feature>
<evidence type="ECO:0000256" key="1">
    <source>
        <dbReference type="SAM" id="Phobius"/>
    </source>
</evidence>
<evidence type="ECO:0000313" key="2">
    <source>
        <dbReference type="EMBL" id="KAA6351745.1"/>
    </source>
</evidence>
<dbReference type="AlphaFoldDB" id="A0A5J4T2S6"/>
<feature type="transmembrane region" description="Helical" evidence="1">
    <location>
        <begin position="24"/>
        <end position="43"/>
    </location>
</feature>
<proteinExistence type="predicted"/>
<reference evidence="2" key="1">
    <citation type="submission" date="2019-03" db="EMBL/GenBank/DDBJ databases">
        <title>Single cell metagenomics reveals metabolic interactions within the superorganism composed of flagellate Streblomastix strix and complex community of Bacteroidetes bacteria on its surface.</title>
        <authorList>
            <person name="Treitli S.C."/>
            <person name="Kolisko M."/>
            <person name="Husnik F."/>
            <person name="Keeling P."/>
            <person name="Hampl V."/>
        </authorList>
    </citation>
    <scope>NUCLEOTIDE SEQUENCE</scope>
    <source>
        <strain evidence="2">STM</strain>
    </source>
</reference>
<protein>
    <submittedName>
        <fullName evidence="2">Inner membrane protein YhaH</fullName>
    </submittedName>
</protein>
<comment type="caution">
    <text evidence="2">The sequence shown here is derived from an EMBL/GenBank/DDBJ whole genome shotgun (WGS) entry which is preliminary data.</text>
</comment>
<accession>A0A5J4T2S6</accession>
<dbReference type="PANTHER" id="PTHR34980">
    <property type="entry name" value="INNER MEMBRANE PROTEIN-RELATED-RELATED"/>
    <property type="match status" value="1"/>
</dbReference>
<keyword evidence="1" id="KW-1133">Transmembrane helix</keyword>
<dbReference type="EMBL" id="SNRY01000009">
    <property type="protein sequence ID" value="KAA6351745.1"/>
    <property type="molecule type" value="Genomic_DNA"/>
</dbReference>
<dbReference type="InterPro" id="IPR008523">
    <property type="entry name" value="DUF805"/>
</dbReference>
<keyword evidence="1" id="KW-0472">Membrane</keyword>